<evidence type="ECO:0000256" key="3">
    <source>
        <dbReference type="ARBA" id="ARBA00022692"/>
    </source>
</evidence>
<dbReference type="EMBL" id="JACCAE010000001">
    <property type="protein sequence ID" value="NYF99203.1"/>
    <property type="molecule type" value="Genomic_DNA"/>
</dbReference>
<evidence type="ECO:0000313" key="8">
    <source>
        <dbReference type="EMBL" id="NYF99203.1"/>
    </source>
</evidence>
<dbReference type="GO" id="GO:0005886">
    <property type="term" value="C:plasma membrane"/>
    <property type="evidence" value="ECO:0007669"/>
    <property type="project" value="UniProtKB-SubCell"/>
</dbReference>
<feature type="transmembrane region" description="Helical" evidence="6">
    <location>
        <begin position="72"/>
        <end position="92"/>
    </location>
</feature>
<dbReference type="RefSeq" id="WP_185991935.1">
    <property type="nucleotide sequence ID" value="NZ_JACCAE010000001.1"/>
</dbReference>
<feature type="domain" description="PDGLE" evidence="7">
    <location>
        <begin position="8"/>
        <end position="98"/>
    </location>
</feature>
<proteinExistence type="predicted"/>
<evidence type="ECO:0000256" key="2">
    <source>
        <dbReference type="ARBA" id="ARBA00022475"/>
    </source>
</evidence>
<evidence type="ECO:0000256" key="6">
    <source>
        <dbReference type="SAM" id="Phobius"/>
    </source>
</evidence>
<keyword evidence="3 6" id="KW-0812">Transmembrane</keyword>
<gene>
    <name evidence="8" type="ORF">BJY20_002595</name>
</gene>
<evidence type="ECO:0000313" key="9">
    <source>
        <dbReference type="Proteomes" id="UP000554054"/>
    </source>
</evidence>
<evidence type="ECO:0000259" key="7">
    <source>
        <dbReference type="Pfam" id="PF13190"/>
    </source>
</evidence>
<dbReference type="AlphaFoldDB" id="A0A852VX19"/>
<keyword evidence="2" id="KW-1003">Cell membrane</keyword>
<comment type="caution">
    <text evidence="8">The sequence shown here is derived from an EMBL/GenBank/DDBJ whole genome shotgun (WGS) entry which is preliminary data.</text>
</comment>
<keyword evidence="5 6" id="KW-0472">Membrane</keyword>
<evidence type="ECO:0000256" key="5">
    <source>
        <dbReference type="ARBA" id="ARBA00023136"/>
    </source>
</evidence>
<sequence length="106" mass="10523">MKSKISTRTVVLAGVAVAVLLAAVVSFYASGSPDGLERVAESLGFSTSASDHAADGSPLADYGVSGIANARLSSGLAGIIGLAAVGILMAALTRVLRRGDSDSTED</sequence>
<accession>A0A852VX19</accession>
<reference evidence="8 9" key="1">
    <citation type="submission" date="2020-07" db="EMBL/GenBank/DDBJ databases">
        <title>Sequencing the genomes of 1000 actinobacteria strains.</title>
        <authorList>
            <person name="Klenk H.-P."/>
        </authorList>
    </citation>
    <scope>NUCLEOTIDE SEQUENCE [LARGE SCALE GENOMIC DNA]</scope>
    <source>
        <strain evidence="8 9">DSM 26154</strain>
    </source>
</reference>
<comment type="subcellular location">
    <subcellularLocation>
        <location evidence="1">Cell membrane</location>
    </subcellularLocation>
</comment>
<keyword evidence="4 6" id="KW-1133">Transmembrane helix</keyword>
<keyword evidence="9" id="KW-1185">Reference proteome</keyword>
<dbReference type="Proteomes" id="UP000554054">
    <property type="component" value="Unassembled WGS sequence"/>
</dbReference>
<dbReference type="InterPro" id="IPR025937">
    <property type="entry name" value="PDGLE_dom"/>
</dbReference>
<name>A0A852VX19_9MICO</name>
<protein>
    <recommendedName>
        <fullName evidence="7">PDGLE domain-containing protein</fullName>
    </recommendedName>
</protein>
<evidence type="ECO:0000256" key="4">
    <source>
        <dbReference type="ARBA" id="ARBA00022989"/>
    </source>
</evidence>
<evidence type="ECO:0000256" key="1">
    <source>
        <dbReference type="ARBA" id="ARBA00004236"/>
    </source>
</evidence>
<dbReference type="Pfam" id="PF13190">
    <property type="entry name" value="PDGLE"/>
    <property type="match status" value="1"/>
</dbReference>
<organism evidence="8 9">
    <name type="scientific">Janibacter cremeus</name>
    <dbReference type="NCBI Taxonomy" id="1285192"/>
    <lineage>
        <taxon>Bacteria</taxon>
        <taxon>Bacillati</taxon>
        <taxon>Actinomycetota</taxon>
        <taxon>Actinomycetes</taxon>
        <taxon>Micrococcales</taxon>
        <taxon>Intrasporangiaceae</taxon>
        <taxon>Janibacter</taxon>
    </lineage>
</organism>